<evidence type="ECO:0000256" key="5">
    <source>
        <dbReference type="SAM" id="SignalP"/>
    </source>
</evidence>
<gene>
    <name evidence="6" type="ORF">BJX68DRAFT_270907</name>
</gene>
<protein>
    <recommendedName>
        <fullName evidence="8">Apple domain-containing protein</fullName>
    </recommendedName>
</protein>
<dbReference type="InterPro" id="IPR036259">
    <property type="entry name" value="MFS_trans_sf"/>
</dbReference>
<dbReference type="GeneID" id="98161978"/>
<evidence type="ECO:0000313" key="7">
    <source>
        <dbReference type="Proteomes" id="UP001610444"/>
    </source>
</evidence>
<keyword evidence="4" id="KW-0472">Membrane</keyword>
<dbReference type="Proteomes" id="UP001610444">
    <property type="component" value="Unassembled WGS sequence"/>
</dbReference>
<feature type="signal peptide" evidence="5">
    <location>
        <begin position="1"/>
        <end position="18"/>
    </location>
</feature>
<evidence type="ECO:0000256" key="2">
    <source>
        <dbReference type="ARBA" id="ARBA00022692"/>
    </source>
</evidence>
<dbReference type="Pfam" id="PF00083">
    <property type="entry name" value="Sugar_tr"/>
    <property type="match status" value="1"/>
</dbReference>
<keyword evidence="5" id="KW-0732">Signal</keyword>
<dbReference type="PANTHER" id="PTHR48022:SF3">
    <property type="entry name" value="HEXOSE TRANSPORTER PROTEIN (AFU_ORTHOLOGUE AFUA_8G04480)-RELATED"/>
    <property type="match status" value="1"/>
</dbReference>
<evidence type="ECO:0008006" key="8">
    <source>
        <dbReference type="Google" id="ProtNLM"/>
    </source>
</evidence>
<organism evidence="6 7">
    <name type="scientific">Aspergillus pseudodeflectus</name>
    <dbReference type="NCBI Taxonomy" id="176178"/>
    <lineage>
        <taxon>Eukaryota</taxon>
        <taxon>Fungi</taxon>
        <taxon>Dikarya</taxon>
        <taxon>Ascomycota</taxon>
        <taxon>Pezizomycotina</taxon>
        <taxon>Eurotiomycetes</taxon>
        <taxon>Eurotiomycetidae</taxon>
        <taxon>Eurotiales</taxon>
        <taxon>Aspergillaceae</taxon>
        <taxon>Aspergillus</taxon>
        <taxon>Aspergillus subgen. Nidulantes</taxon>
    </lineage>
</organism>
<evidence type="ECO:0000256" key="3">
    <source>
        <dbReference type="ARBA" id="ARBA00022989"/>
    </source>
</evidence>
<comment type="subcellular location">
    <subcellularLocation>
        <location evidence="1">Membrane</location>
        <topology evidence="1">Multi-pass membrane protein</topology>
    </subcellularLocation>
</comment>
<name>A0ABR4JPJ6_9EURO</name>
<dbReference type="Gene3D" id="1.20.1250.20">
    <property type="entry name" value="MFS general substrate transporter like domains"/>
    <property type="match status" value="1"/>
</dbReference>
<keyword evidence="2" id="KW-0812">Transmembrane</keyword>
<sequence length="333" mass="36944">MRLVCVLFASLVDLGAVANPMRNHSGHPLICPGLKTQDRGCIRYTRGFDITGVVTEVDLHFPQIQTECDCIQACLNRSTTCANYVYKFSTPESVKSGHRTCTLYSDFNLPANVTLQFDLNSSNNTKINAAEIMAEGNNPHMGGPVPQTFKDVNLNTTCDPDASYNRHKHLQFLVMETQVLCPLLAVPGLLITPESPRWLIDREQVENARNVLADLHAGGDKASLFINSEAHKVHGAIVAEKEANASGSELDMVKTPRTRHRPKPQVDQLEVIQHLEDTANESQLPFWKLIFEHRRVCLYDLFANSGALLFGYEVLVQGAITALPSFSMSYGSY</sequence>
<dbReference type="InterPro" id="IPR050360">
    <property type="entry name" value="MFS_Sugar_Transporters"/>
</dbReference>
<dbReference type="PANTHER" id="PTHR48022">
    <property type="entry name" value="PLASTIDIC GLUCOSE TRANSPORTER 4"/>
    <property type="match status" value="1"/>
</dbReference>
<dbReference type="InterPro" id="IPR005828">
    <property type="entry name" value="MFS_sugar_transport-like"/>
</dbReference>
<evidence type="ECO:0000313" key="6">
    <source>
        <dbReference type="EMBL" id="KAL2841966.1"/>
    </source>
</evidence>
<dbReference type="RefSeq" id="XP_070894834.1">
    <property type="nucleotide sequence ID" value="XM_071046814.1"/>
</dbReference>
<proteinExistence type="predicted"/>
<keyword evidence="7" id="KW-1185">Reference proteome</keyword>
<evidence type="ECO:0000256" key="1">
    <source>
        <dbReference type="ARBA" id="ARBA00004141"/>
    </source>
</evidence>
<reference evidence="6 7" key="1">
    <citation type="submission" date="2024-07" db="EMBL/GenBank/DDBJ databases">
        <title>Section-level genome sequencing and comparative genomics of Aspergillus sections Usti and Cavernicolus.</title>
        <authorList>
            <consortium name="Lawrence Berkeley National Laboratory"/>
            <person name="Nybo J.L."/>
            <person name="Vesth T.C."/>
            <person name="Theobald S."/>
            <person name="Frisvad J.C."/>
            <person name="Larsen T.O."/>
            <person name="Kjaerboelling I."/>
            <person name="Rothschild-Mancinelli K."/>
            <person name="Lyhne E.K."/>
            <person name="Kogle M.E."/>
            <person name="Barry K."/>
            <person name="Clum A."/>
            <person name="Na H."/>
            <person name="Ledsgaard L."/>
            <person name="Lin J."/>
            <person name="Lipzen A."/>
            <person name="Kuo A."/>
            <person name="Riley R."/>
            <person name="Mondo S."/>
            <person name="LaButti K."/>
            <person name="Haridas S."/>
            <person name="Pangalinan J."/>
            <person name="Salamov A.A."/>
            <person name="Simmons B.A."/>
            <person name="Magnuson J.K."/>
            <person name="Chen J."/>
            <person name="Drula E."/>
            <person name="Henrissat B."/>
            <person name="Wiebenga A."/>
            <person name="Lubbers R.J."/>
            <person name="Gomes A.C."/>
            <person name="Macurrencykelacurrency M.R."/>
            <person name="Stajich J."/>
            <person name="Grigoriev I.V."/>
            <person name="Mortensen U.H."/>
            <person name="De vries R.P."/>
            <person name="Baker S.E."/>
            <person name="Andersen M.R."/>
        </authorList>
    </citation>
    <scope>NUCLEOTIDE SEQUENCE [LARGE SCALE GENOMIC DNA]</scope>
    <source>
        <strain evidence="6 7">CBS 756.74</strain>
    </source>
</reference>
<feature type="chain" id="PRO_5046461347" description="Apple domain-containing protein" evidence="5">
    <location>
        <begin position="19"/>
        <end position="333"/>
    </location>
</feature>
<comment type="caution">
    <text evidence="6">The sequence shown here is derived from an EMBL/GenBank/DDBJ whole genome shotgun (WGS) entry which is preliminary data.</text>
</comment>
<accession>A0ABR4JPJ6</accession>
<dbReference type="EMBL" id="JBFXLR010000054">
    <property type="protein sequence ID" value="KAL2841966.1"/>
    <property type="molecule type" value="Genomic_DNA"/>
</dbReference>
<evidence type="ECO:0000256" key="4">
    <source>
        <dbReference type="ARBA" id="ARBA00023136"/>
    </source>
</evidence>
<keyword evidence="3" id="KW-1133">Transmembrane helix</keyword>